<reference evidence="2 3" key="1">
    <citation type="journal article" date="2010" name="Science">
        <title>Genomic analysis of organismal complexity in the multicellular green alga Volvox carteri.</title>
        <authorList>
            <person name="Prochnik S.E."/>
            <person name="Umen J."/>
            <person name="Nedelcu A.M."/>
            <person name="Hallmann A."/>
            <person name="Miller S.M."/>
            <person name="Nishii I."/>
            <person name="Ferris P."/>
            <person name="Kuo A."/>
            <person name="Mitros T."/>
            <person name="Fritz-Laylin L.K."/>
            <person name="Hellsten U."/>
            <person name="Chapman J."/>
            <person name="Simakov O."/>
            <person name="Rensing S.A."/>
            <person name="Terry A."/>
            <person name="Pangilinan J."/>
            <person name="Kapitonov V."/>
            <person name="Jurka J."/>
            <person name="Salamov A."/>
            <person name="Shapiro H."/>
            <person name="Schmutz J."/>
            <person name="Grimwood J."/>
            <person name="Lindquist E."/>
            <person name="Lucas S."/>
            <person name="Grigoriev I.V."/>
            <person name="Schmitt R."/>
            <person name="Kirk D."/>
            <person name="Rokhsar D.S."/>
        </authorList>
    </citation>
    <scope>NUCLEOTIDE SEQUENCE [LARGE SCALE GENOMIC DNA]</scope>
    <source>
        <strain evidence="3">f. Nagariensis / Eve</strain>
    </source>
</reference>
<organism evidence="3">
    <name type="scientific">Volvox carteri f. nagariensis</name>
    <dbReference type="NCBI Taxonomy" id="3068"/>
    <lineage>
        <taxon>Eukaryota</taxon>
        <taxon>Viridiplantae</taxon>
        <taxon>Chlorophyta</taxon>
        <taxon>core chlorophytes</taxon>
        <taxon>Chlorophyceae</taxon>
        <taxon>CS clade</taxon>
        <taxon>Chlamydomonadales</taxon>
        <taxon>Volvocaceae</taxon>
        <taxon>Volvox</taxon>
    </lineage>
</organism>
<evidence type="ECO:0000313" key="2">
    <source>
        <dbReference type="EMBL" id="EFJ52605.1"/>
    </source>
</evidence>
<keyword evidence="3" id="KW-1185">Reference proteome</keyword>
<evidence type="ECO:0000256" key="1">
    <source>
        <dbReference type="SAM" id="MobiDB-lite"/>
    </source>
</evidence>
<dbReference type="RefSeq" id="XP_002945610.1">
    <property type="nucleotide sequence ID" value="XM_002945564.1"/>
</dbReference>
<evidence type="ECO:0000313" key="3">
    <source>
        <dbReference type="Proteomes" id="UP000001058"/>
    </source>
</evidence>
<sequence length="166" mass="17512">MASRDNDVQQQPGQLKNALYLQPKVASGVHAPKAAKKYAQAQAAAQMSATRSLAPLEATAGFEKAQQIRSTLNALGAKKAPVLEKLKQTPQSPKTDVPPLDKPLPAVAPPLRGSGRRRDDGNMAASPPRPPVTASDMVSRARGENGNGHAARLPNKQELGEGLPYV</sequence>
<feature type="non-terminal residue" evidence="2">
    <location>
        <position position="166"/>
    </location>
</feature>
<dbReference type="KEGG" id="vcn:VOLCADRAFT_115568"/>
<name>D8TGW9_VOLCA</name>
<dbReference type="AlphaFoldDB" id="D8TGW9"/>
<gene>
    <name evidence="2" type="ORF">VOLCADRAFT_115568</name>
</gene>
<dbReference type="STRING" id="3068.D8TGW9"/>
<protein>
    <submittedName>
        <fullName evidence="2">Uncharacterized protein</fullName>
    </submittedName>
</protein>
<proteinExistence type="predicted"/>
<dbReference type="EMBL" id="GL378323">
    <property type="protein sequence ID" value="EFJ52605.1"/>
    <property type="molecule type" value="Genomic_DNA"/>
</dbReference>
<dbReference type="GeneID" id="9625476"/>
<feature type="region of interest" description="Disordered" evidence="1">
    <location>
        <begin position="83"/>
        <end position="166"/>
    </location>
</feature>
<dbReference type="OrthoDB" id="557729at2759"/>
<accession>D8TGW9</accession>
<dbReference type="InParanoid" id="D8TGW9"/>
<dbReference type="Proteomes" id="UP000001058">
    <property type="component" value="Unassembled WGS sequence"/>
</dbReference>